<dbReference type="Proteomes" id="UP000257109">
    <property type="component" value="Unassembled WGS sequence"/>
</dbReference>
<feature type="chain" id="PRO_5016959892" evidence="1">
    <location>
        <begin position="26"/>
        <end position="99"/>
    </location>
</feature>
<dbReference type="EMBL" id="QJKJ01008729">
    <property type="protein sequence ID" value="RDX78838.1"/>
    <property type="molecule type" value="Genomic_DNA"/>
</dbReference>
<evidence type="ECO:0000313" key="3">
    <source>
        <dbReference type="Proteomes" id="UP000257109"/>
    </source>
</evidence>
<gene>
    <name evidence="2" type="ORF">CR513_40828</name>
</gene>
<organism evidence="2 3">
    <name type="scientific">Mucuna pruriens</name>
    <name type="common">Velvet bean</name>
    <name type="synonym">Dolichos pruriens</name>
    <dbReference type="NCBI Taxonomy" id="157652"/>
    <lineage>
        <taxon>Eukaryota</taxon>
        <taxon>Viridiplantae</taxon>
        <taxon>Streptophyta</taxon>
        <taxon>Embryophyta</taxon>
        <taxon>Tracheophyta</taxon>
        <taxon>Spermatophyta</taxon>
        <taxon>Magnoliopsida</taxon>
        <taxon>eudicotyledons</taxon>
        <taxon>Gunneridae</taxon>
        <taxon>Pentapetalae</taxon>
        <taxon>rosids</taxon>
        <taxon>fabids</taxon>
        <taxon>Fabales</taxon>
        <taxon>Fabaceae</taxon>
        <taxon>Papilionoideae</taxon>
        <taxon>50 kb inversion clade</taxon>
        <taxon>NPAAA clade</taxon>
        <taxon>indigoferoid/millettioid clade</taxon>
        <taxon>Phaseoleae</taxon>
        <taxon>Mucuna</taxon>
    </lineage>
</organism>
<reference evidence="2" key="1">
    <citation type="submission" date="2018-05" db="EMBL/GenBank/DDBJ databases">
        <title>Draft genome of Mucuna pruriens seed.</title>
        <authorList>
            <person name="Nnadi N.E."/>
            <person name="Vos R."/>
            <person name="Hasami M.H."/>
            <person name="Devisetty U.K."/>
            <person name="Aguiy J.C."/>
        </authorList>
    </citation>
    <scope>NUCLEOTIDE SEQUENCE [LARGE SCALE GENOMIC DNA]</scope>
    <source>
        <strain evidence="2">JCA_2017</strain>
    </source>
</reference>
<keyword evidence="1" id="KW-0732">Signal</keyword>
<sequence>MVFTLQSNVIILSLGVLLVLHLEDSFKNKGMPLNVTETRYSLVKGERIVRFVSITRLHSELSRVAAYKNVTLVLYCYADFLKKHLSLKPFLCSLSSASK</sequence>
<evidence type="ECO:0000256" key="1">
    <source>
        <dbReference type="SAM" id="SignalP"/>
    </source>
</evidence>
<feature type="non-terminal residue" evidence="2">
    <location>
        <position position="1"/>
    </location>
</feature>
<evidence type="ECO:0000313" key="2">
    <source>
        <dbReference type="EMBL" id="RDX78838.1"/>
    </source>
</evidence>
<accession>A0A371FKI6</accession>
<comment type="caution">
    <text evidence="2">The sequence shown here is derived from an EMBL/GenBank/DDBJ whole genome shotgun (WGS) entry which is preliminary data.</text>
</comment>
<proteinExistence type="predicted"/>
<protein>
    <submittedName>
        <fullName evidence="2">Uncharacterized protein</fullName>
    </submittedName>
</protein>
<keyword evidence="3" id="KW-1185">Reference proteome</keyword>
<feature type="signal peptide" evidence="1">
    <location>
        <begin position="1"/>
        <end position="25"/>
    </location>
</feature>
<dbReference type="OrthoDB" id="1456364at2759"/>
<dbReference type="AlphaFoldDB" id="A0A371FKI6"/>
<name>A0A371FKI6_MUCPR</name>